<dbReference type="AlphaFoldDB" id="A0A7X2TPQ9"/>
<sequence>MPNTIALRKFYSEALDEVYKLASLTSVLDGDNSLVREGANANELLIPKMDMDGLDDYSRQTGFVDGSVTFAYESKKIAYDRGRMFTVDALDEKEATPVFSALSAQFVRTKVVPELDAYRLGAYATKAGNSEAAALTDGKASTKAISLAKSTIKDAEANISTTYLFINPTIKAMIDDLDTTASRAALEGWAGVIEVPSSRFFKTITLQHGSFKGTTAMNFLAVDKTALLQFQKHIVNKIITPDQNQDADAWKFGYRTAGIAEVLDNRVEGIYAHTAASA</sequence>
<keyword evidence="2" id="KW-1185">Reference proteome</keyword>
<comment type="caution">
    <text evidence="1">The sequence shown here is derived from an EMBL/GenBank/DDBJ whole genome shotgun (WGS) entry which is preliminary data.</text>
</comment>
<reference evidence="1 2" key="1">
    <citation type="submission" date="2019-08" db="EMBL/GenBank/DDBJ databases">
        <title>In-depth cultivation of the pig gut microbiome towards novel bacterial diversity and tailored functional studies.</title>
        <authorList>
            <person name="Wylensek D."/>
            <person name="Hitch T.C.A."/>
            <person name="Clavel T."/>
        </authorList>
    </citation>
    <scope>NUCLEOTIDE SEQUENCE [LARGE SCALE GENOMIC DNA]</scope>
    <source>
        <strain evidence="1 2">Oil+RF-744-WCA-WT-13</strain>
    </source>
</reference>
<gene>
    <name evidence="1" type="ORF">FYJ60_11185</name>
</gene>
<evidence type="ECO:0000313" key="1">
    <source>
        <dbReference type="EMBL" id="MST82870.1"/>
    </source>
</evidence>
<dbReference type="RefSeq" id="WP_154458772.1">
    <property type="nucleotide sequence ID" value="NZ_VUMV01000009.1"/>
</dbReference>
<name>A0A7X2TPQ9_9FIRM</name>
<dbReference type="Proteomes" id="UP000466864">
    <property type="component" value="Unassembled WGS sequence"/>
</dbReference>
<dbReference type="EMBL" id="VUMV01000009">
    <property type="protein sequence ID" value="MST82870.1"/>
    <property type="molecule type" value="Genomic_DNA"/>
</dbReference>
<organism evidence="1 2">
    <name type="scientific">Bilifractor porci</name>
    <dbReference type="NCBI Taxonomy" id="2606636"/>
    <lineage>
        <taxon>Bacteria</taxon>
        <taxon>Bacillati</taxon>
        <taxon>Bacillota</taxon>
        <taxon>Clostridia</taxon>
        <taxon>Lachnospirales</taxon>
        <taxon>Lachnospiraceae</taxon>
        <taxon>Bilifractor</taxon>
    </lineage>
</organism>
<proteinExistence type="predicted"/>
<evidence type="ECO:0000313" key="2">
    <source>
        <dbReference type="Proteomes" id="UP000466864"/>
    </source>
</evidence>
<accession>A0A7X2TPQ9</accession>
<evidence type="ECO:0008006" key="3">
    <source>
        <dbReference type="Google" id="ProtNLM"/>
    </source>
</evidence>
<protein>
    <recommendedName>
        <fullName evidence="3">Capsid protein</fullName>
    </recommendedName>
</protein>